<evidence type="ECO:0000313" key="1">
    <source>
        <dbReference type="EMBL" id="KAK2766609.1"/>
    </source>
</evidence>
<gene>
    <name evidence="1" type="ORF">CKAH01_15412</name>
</gene>
<dbReference type="Proteomes" id="UP001281614">
    <property type="component" value="Unassembled WGS sequence"/>
</dbReference>
<accession>A0AAD9YHC8</accession>
<dbReference type="AlphaFoldDB" id="A0AAD9YHC8"/>
<comment type="caution">
    <text evidence="1">The sequence shown here is derived from an EMBL/GenBank/DDBJ whole genome shotgun (WGS) entry which is preliminary data.</text>
</comment>
<dbReference type="EMBL" id="VYYT01000121">
    <property type="protein sequence ID" value="KAK2766609.1"/>
    <property type="molecule type" value="Genomic_DNA"/>
</dbReference>
<organism evidence="1 2">
    <name type="scientific">Colletotrichum kahawae</name>
    <name type="common">Coffee berry disease fungus</name>
    <dbReference type="NCBI Taxonomy" id="34407"/>
    <lineage>
        <taxon>Eukaryota</taxon>
        <taxon>Fungi</taxon>
        <taxon>Dikarya</taxon>
        <taxon>Ascomycota</taxon>
        <taxon>Pezizomycotina</taxon>
        <taxon>Sordariomycetes</taxon>
        <taxon>Hypocreomycetidae</taxon>
        <taxon>Glomerellales</taxon>
        <taxon>Glomerellaceae</taxon>
        <taxon>Colletotrichum</taxon>
        <taxon>Colletotrichum gloeosporioides species complex</taxon>
    </lineage>
</organism>
<protein>
    <submittedName>
        <fullName evidence="1">Uncharacterized protein</fullName>
    </submittedName>
</protein>
<sequence>MLKFRALRFPETLVTLCIDAPSTYWCWRSGLVPAFGGLQKLENLWTNAQNLSWSGPGTVVGIQESTIDRDDLVRSSIEMVTTEGNLKCLPKSLKRLHISGDTGRLREDVKWLEEAVGSGRLPNLKEIAVETTWKDGDGPEEDFWARYEADLWRLDREKLEGEGVRYADEVDRRLYIW</sequence>
<reference evidence="1" key="1">
    <citation type="submission" date="2023-02" db="EMBL/GenBank/DDBJ databases">
        <title>Colletotrichum kahawae CIFC_Que2 genome sequencing and assembly.</title>
        <authorList>
            <person name="Baroncelli R."/>
        </authorList>
    </citation>
    <scope>NUCLEOTIDE SEQUENCE</scope>
    <source>
        <strain evidence="1">CIFC_Que2</strain>
    </source>
</reference>
<proteinExistence type="predicted"/>
<keyword evidence="2" id="KW-1185">Reference proteome</keyword>
<evidence type="ECO:0000313" key="2">
    <source>
        <dbReference type="Proteomes" id="UP001281614"/>
    </source>
</evidence>
<name>A0AAD9YHC8_COLKA</name>